<evidence type="ECO:0000313" key="3">
    <source>
        <dbReference type="Proteomes" id="UP001230426"/>
    </source>
</evidence>
<sequence>MTRPTTVSTPVPYALAAALVADLDGQHRRERQAYEQGYRDGHRSGWEIGYGHAHQEMADRWAALAAQIRNLSRTPTHAELEVRRWDGRREDFGRPRPGDRQGRRLAAANATAIPRRRSA</sequence>
<organism evidence="2 3">
    <name type="scientific">Streptosporangium brasiliense</name>
    <dbReference type="NCBI Taxonomy" id="47480"/>
    <lineage>
        <taxon>Bacteria</taxon>
        <taxon>Bacillati</taxon>
        <taxon>Actinomycetota</taxon>
        <taxon>Actinomycetes</taxon>
        <taxon>Streptosporangiales</taxon>
        <taxon>Streptosporangiaceae</taxon>
        <taxon>Streptosporangium</taxon>
    </lineage>
</organism>
<dbReference type="EMBL" id="JAUSRB010000002">
    <property type="protein sequence ID" value="MDP9864026.1"/>
    <property type="molecule type" value="Genomic_DNA"/>
</dbReference>
<comment type="caution">
    <text evidence="2">The sequence shown here is derived from an EMBL/GenBank/DDBJ whole genome shotgun (WGS) entry which is preliminary data.</text>
</comment>
<feature type="region of interest" description="Disordered" evidence="1">
    <location>
        <begin position="86"/>
        <end position="119"/>
    </location>
</feature>
<dbReference type="Proteomes" id="UP001230426">
    <property type="component" value="Unassembled WGS sequence"/>
</dbReference>
<evidence type="ECO:0000313" key="2">
    <source>
        <dbReference type="EMBL" id="MDP9864026.1"/>
    </source>
</evidence>
<gene>
    <name evidence="2" type="ORF">J2S55_003292</name>
</gene>
<dbReference type="RefSeq" id="WP_306861421.1">
    <property type="nucleotide sequence ID" value="NZ_JAUSRB010000002.1"/>
</dbReference>
<proteinExistence type="predicted"/>
<accession>A0ABT9R465</accession>
<protein>
    <submittedName>
        <fullName evidence="2">Uncharacterized protein</fullName>
    </submittedName>
</protein>
<evidence type="ECO:0000256" key="1">
    <source>
        <dbReference type="SAM" id="MobiDB-lite"/>
    </source>
</evidence>
<keyword evidence="3" id="KW-1185">Reference proteome</keyword>
<feature type="compositionally biased region" description="Basic and acidic residues" evidence="1">
    <location>
        <begin position="86"/>
        <end position="102"/>
    </location>
</feature>
<reference evidence="2 3" key="1">
    <citation type="submission" date="2023-07" db="EMBL/GenBank/DDBJ databases">
        <title>Sequencing the genomes of 1000 actinobacteria strains.</title>
        <authorList>
            <person name="Klenk H.-P."/>
        </authorList>
    </citation>
    <scope>NUCLEOTIDE SEQUENCE [LARGE SCALE GENOMIC DNA]</scope>
    <source>
        <strain evidence="2 3">DSM 44109</strain>
    </source>
</reference>
<name>A0ABT9R465_9ACTN</name>